<sequence length="78" mass="7948">MATVTSQPGQHHNDPDHAAGVARVALKTAGGSAIGIGGILTASALEAIPMSLSVTALIIFGVIMIGALWVAAIYIRRR</sequence>
<keyword evidence="1" id="KW-1133">Transmembrane helix</keyword>
<gene>
    <name evidence="2" type="ORF">I4J89_04430</name>
</gene>
<dbReference type="EMBL" id="JADQTO010000002">
    <property type="protein sequence ID" value="MBG0560712.1"/>
    <property type="molecule type" value="Genomic_DNA"/>
</dbReference>
<evidence type="ECO:0000256" key="1">
    <source>
        <dbReference type="SAM" id="Phobius"/>
    </source>
</evidence>
<keyword evidence="1" id="KW-0812">Transmembrane</keyword>
<organism evidence="2 3">
    <name type="scientific">Actinoplanes aureus</name>
    <dbReference type="NCBI Taxonomy" id="2792083"/>
    <lineage>
        <taxon>Bacteria</taxon>
        <taxon>Bacillati</taxon>
        <taxon>Actinomycetota</taxon>
        <taxon>Actinomycetes</taxon>
        <taxon>Micromonosporales</taxon>
        <taxon>Micromonosporaceae</taxon>
        <taxon>Actinoplanes</taxon>
    </lineage>
</organism>
<reference evidence="2" key="1">
    <citation type="submission" date="2020-11" db="EMBL/GenBank/DDBJ databases">
        <title>Isolation and identification of active actinomycetes.</title>
        <authorList>
            <person name="Sun X."/>
        </authorList>
    </citation>
    <scope>NUCLEOTIDE SEQUENCE</scope>
    <source>
        <strain evidence="2">NEAU-A11</strain>
    </source>
</reference>
<protein>
    <submittedName>
        <fullName evidence="2">Uncharacterized protein</fullName>
    </submittedName>
</protein>
<keyword evidence="1" id="KW-0472">Membrane</keyword>
<feature type="transmembrane region" description="Helical" evidence="1">
    <location>
        <begin position="54"/>
        <end position="75"/>
    </location>
</feature>
<proteinExistence type="predicted"/>
<comment type="caution">
    <text evidence="2">The sequence shown here is derived from an EMBL/GenBank/DDBJ whole genome shotgun (WGS) entry which is preliminary data.</text>
</comment>
<keyword evidence="3" id="KW-1185">Reference proteome</keyword>
<dbReference type="RefSeq" id="WP_196412515.1">
    <property type="nucleotide sequence ID" value="NZ_JADQTO010000002.1"/>
</dbReference>
<name>A0A931FVE7_9ACTN</name>
<evidence type="ECO:0000313" key="3">
    <source>
        <dbReference type="Proteomes" id="UP000598146"/>
    </source>
</evidence>
<dbReference type="AlphaFoldDB" id="A0A931FVE7"/>
<dbReference type="Proteomes" id="UP000598146">
    <property type="component" value="Unassembled WGS sequence"/>
</dbReference>
<evidence type="ECO:0000313" key="2">
    <source>
        <dbReference type="EMBL" id="MBG0560712.1"/>
    </source>
</evidence>
<accession>A0A931FVE7</accession>